<protein>
    <submittedName>
        <fullName evidence="1">Uncharacterized protein</fullName>
    </submittedName>
</protein>
<evidence type="ECO:0000313" key="1">
    <source>
        <dbReference type="EMBL" id="KAF2253052.1"/>
    </source>
</evidence>
<evidence type="ECO:0000313" key="2">
    <source>
        <dbReference type="Proteomes" id="UP000800094"/>
    </source>
</evidence>
<gene>
    <name evidence="1" type="ORF">BU26DRAFT_213964</name>
</gene>
<name>A0A6A6IT84_9PLEO</name>
<accession>A0A6A6IT84</accession>
<dbReference type="RefSeq" id="XP_033688056.1">
    <property type="nucleotide sequence ID" value="XM_033820684.1"/>
</dbReference>
<organism evidence="1 2">
    <name type="scientific">Trematosphaeria pertusa</name>
    <dbReference type="NCBI Taxonomy" id="390896"/>
    <lineage>
        <taxon>Eukaryota</taxon>
        <taxon>Fungi</taxon>
        <taxon>Dikarya</taxon>
        <taxon>Ascomycota</taxon>
        <taxon>Pezizomycotina</taxon>
        <taxon>Dothideomycetes</taxon>
        <taxon>Pleosporomycetidae</taxon>
        <taxon>Pleosporales</taxon>
        <taxon>Massarineae</taxon>
        <taxon>Trematosphaeriaceae</taxon>
        <taxon>Trematosphaeria</taxon>
    </lineage>
</organism>
<keyword evidence="2" id="KW-1185">Reference proteome</keyword>
<proteinExistence type="predicted"/>
<sequence length="165" mass="18086">MRPPAHLPGGEAEAKGRPPLITSRAVNPAMRAAIILRHGPANQPKVRPASFACLNAAADIPAGRTHKPFSTPTHMASSRGCLDREAKHAALGQTAQWPGYHCPDTVCAGQLVLFYTHQSRHQQWRDAARKQQRSIRRKTCSPVGCLTECFGWLNHPPQLLSYEGL</sequence>
<dbReference type="EMBL" id="ML987191">
    <property type="protein sequence ID" value="KAF2253052.1"/>
    <property type="molecule type" value="Genomic_DNA"/>
</dbReference>
<dbReference type="Proteomes" id="UP000800094">
    <property type="component" value="Unassembled WGS sequence"/>
</dbReference>
<dbReference type="GeneID" id="54574014"/>
<dbReference type="AlphaFoldDB" id="A0A6A6IT84"/>
<reference evidence="1" key="1">
    <citation type="journal article" date="2020" name="Stud. Mycol.">
        <title>101 Dothideomycetes genomes: a test case for predicting lifestyles and emergence of pathogens.</title>
        <authorList>
            <person name="Haridas S."/>
            <person name="Albert R."/>
            <person name="Binder M."/>
            <person name="Bloem J."/>
            <person name="Labutti K."/>
            <person name="Salamov A."/>
            <person name="Andreopoulos B."/>
            <person name="Baker S."/>
            <person name="Barry K."/>
            <person name="Bills G."/>
            <person name="Bluhm B."/>
            <person name="Cannon C."/>
            <person name="Castanera R."/>
            <person name="Culley D."/>
            <person name="Daum C."/>
            <person name="Ezra D."/>
            <person name="Gonzalez J."/>
            <person name="Henrissat B."/>
            <person name="Kuo A."/>
            <person name="Liang C."/>
            <person name="Lipzen A."/>
            <person name="Lutzoni F."/>
            <person name="Magnuson J."/>
            <person name="Mondo S."/>
            <person name="Nolan M."/>
            <person name="Ohm R."/>
            <person name="Pangilinan J."/>
            <person name="Park H.-J."/>
            <person name="Ramirez L."/>
            <person name="Alfaro M."/>
            <person name="Sun H."/>
            <person name="Tritt A."/>
            <person name="Yoshinaga Y."/>
            <person name="Zwiers L.-H."/>
            <person name="Turgeon B."/>
            <person name="Goodwin S."/>
            <person name="Spatafora J."/>
            <person name="Crous P."/>
            <person name="Grigoriev I."/>
        </authorList>
    </citation>
    <scope>NUCLEOTIDE SEQUENCE</scope>
    <source>
        <strain evidence="1">CBS 122368</strain>
    </source>
</reference>